<accession>A0A223HWB4</accession>
<gene>
    <name evidence="1" type="ORF">Thert_00588</name>
</gene>
<organism evidence="1 2">
    <name type="scientific">Thermoanaerobacterium thermosaccharolyticum</name>
    <name type="common">Clostridium thermosaccharolyticum</name>
    <dbReference type="NCBI Taxonomy" id="1517"/>
    <lineage>
        <taxon>Bacteria</taxon>
        <taxon>Bacillati</taxon>
        <taxon>Bacillota</taxon>
        <taxon>Clostridia</taxon>
        <taxon>Thermoanaerobacterales</taxon>
        <taxon>Thermoanaerobacteraceae</taxon>
        <taxon>Thermoanaerobacterium</taxon>
    </lineage>
</organism>
<sequence length="244" mass="26423">MRCMLFLKSSTLAITHLEMFAPAFFQASPHCVMMSWFSSIHVVSFSSPGFMPSHRPCPQGLKSEFWRVSLRVDNIPFAVLDWLAIIPPKRFSMPRNNASITFAASMLSLPMFAICSPVRPSSSCRIWLAGTPSSWSCKSSSACARPLARIWPRALVILSISSEPAPKPLAVSPMVFSISSTLSASNPKAIKSLLLLISSGNSNGVLFANSDASFRNCWAFSALFSMVSNAICVCSKSAAMSIGL</sequence>
<dbReference type="AlphaFoldDB" id="A0A223HWB4"/>
<evidence type="ECO:0000313" key="2">
    <source>
        <dbReference type="Proteomes" id="UP000214975"/>
    </source>
</evidence>
<proteinExistence type="predicted"/>
<evidence type="ECO:0000313" key="1">
    <source>
        <dbReference type="EMBL" id="AST56766.1"/>
    </source>
</evidence>
<name>A0A223HWB4_THETR</name>
<dbReference type="EMBL" id="CP016893">
    <property type="protein sequence ID" value="AST56766.1"/>
    <property type="molecule type" value="Genomic_DNA"/>
</dbReference>
<reference evidence="1 2" key="1">
    <citation type="submission" date="2016-08" db="EMBL/GenBank/DDBJ databases">
        <title>A novel genetic cassette of butanologenic Thermoanaerobacterium thermosaccharolyticum that directly convert cellulose to butanol.</title>
        <authorList>
            <person name="Li T."/>
            <person name="He J."/>
        </authorList>
    </citation>
    <scope>NUCLEOTIDE SEQUENCE [LARGE SCALE GENOMIC DNA]</scope>
    <source>
        <strain evidence="1 2">TG57</strain>
    </source>
</reference>
<protein>
    <submittedName>
        <fullName evidence="1">Tail length tape measure protein</fullName>
    </submittedName>
</protein>
<dbReference type="Proteomes" id="UP000214975">
    <property type="component" value="Chromosome"/>
</dbReference>